<gene>
    <name evidence="8" type="ORF">SAMN02745170_03589</name>
</gene>
<keyword evidence="4 6" id="KW-1133">Transmembrane helix</keyword>
<feature type="transmembrane region" description="Helical" evidence="6">
    <location>
        <begin position="63"/>
        <end position="86"/>
    </location>
</feature>
<dbReference type="InterPro" id="IPR037185">
    <property type="entry name" value="EmrE-like"/>
</dbReference>
<comment type="subcellular location">
    <subcellularLocation>
        <location evidence="1">Membrane</location>
        <topology evidence="1">Multi-pass membrane protein</topology>
    </subcellularLocation>
</comment>
<keyword evidence="3 6" id="KW-0812">Transmembrane</keyword>
<comment type="similarity">
    <text evidence="2">Belongs to the EamA transporter family.</text>
</comment>
<feature type="transmembrane region" description="Helical" evidence="6">
    <location>
        <begin position="213"/>
        <end position="238"/>
    </location>
</feature>
<dbReference type="Proteomes" id="UP000322917">
    <property type="component" value="Unassembled WGS sequence"/>
</dbReference>
<feature type="domain" description="EamA" evidence="7">
    <location>
        <begin position="147"/>
        <end position="283"/>
    </location>
</feature>
<dbReference type="RefSeq" id="WP_149736169.1">
    <property type="nucleotide sequence ID" value="NZ_FQZD01000046.1"/>
</dbReference>
<feature type="transmembrane region" description="Helical" evidence="6">
    <location>
        <begin position="245"/>
        <end position="262"/>
    </location>
</feature>
<dbReference type="AlphaFoldDB" id="A0A1M6MYQ1"/>
<dbReference type="PANTHER" id="PTHR32322:SF2">
    <property type="entry name" value="EAMA DOMAIN-CONTAINING PROTEIN"/>
    <property type="match status" value="1"/>
</dbReference>
<feature type="transmembrane region" description="Helical" evidence="6">
    <location>
        <begin position="92"/>
        <end position="111"/>
    </location>
</feature>
<evidence type="ECO:0000256" key="4">
    <source>
        <dbReference type="ARBA" id="ARBA00022989"/>
    </source>
</evidence>
<dbReference type="Pfam" id="PF00892">
    <property type="entry name" value="EamA"/>
    <property type="match status" value="2"/>
</dbReference>
<organism evidence="8 9">
    <name type="scientific">Propionispora hippei DSM 15287</name>
    <dbReference type="NCBI Taxonomy" id="1123003"/>
    <lineage>
        <taxon>Bacteria</taxon>
        <taxon>Bacillati</taxon>
        <taxon>Bacillota</taxon>
        <taxon>Negativicutes</taxon>
        <taxon>Selenomonadales</taxon>
        <taxon>Sporomusaceae</taxon>
        <taxon>Propionispora</taxon>
    </lineage>
</organism>
<feature type="transmembrane region" description="Helical" evidence="6">
    <location>
        <begin position="150"/>
        <end position="171"/>
    </location>
</feature>
<feature type="transmembrane region" description="Helical" evidence="6">
    <location>
        <begin position="32"/>
        <end position="51"/>
    </location>
</feature>
<feature type="domain" description="EamA" evidence="7">
    <location>
        <begin position="3"/>
        <end position="135"/>
    </location>
</feature>
<evidence type="ECO:0000256" key="5">
    <source>
        <dbReference type="ARBA" id="ARBA00023136"/>
    </source>
</evidence>
<evidence type="ECO:0000256" key="1">
    <source>
        <dbReference type="ARBA" id="ARBA00004141"/>
    </source>
</evidence>
<dbReference type="OrthoDB" id="9805239at2"/>
<dbReference type="InterPro" id="IPR050638">
    <property type="entry name" value="AA-Vitamin_Transporters"/>
</dbReference>
<evidence type="ECO:0000313" key="8">
    <source>
        <dbReference type="EMBL" id="SHJ88542.1"/>
    </source>
</evidence>
<reference evidence="8 9" key="1">
    <citation type="submission" date="2016-11" db="EMBL/GenBank/DDBJ databases">
        <authorList>
            <person name="Varghese N."/>
            <person name="Submissions S."/>
        </authorList>
    </citation>
    <scope>NUCLEOTIDE SEQUENCE [LARGE SCALE GENOMIC DNA]</scope>
    <source>
        <strain evidence="8 9">DSM 15287</strain>
    </source>
</reference>
<evidence type="ECO:0000259" key="7">
    <source>
        <dbReference type="Pfam" id="PF00892"/>
    </source>
</evidence>
<feature type="transmembrane region" description="Helical" evidence="6">
    <location>
        <begin position="118"/>
        <end position="138"/>
    </location>
</feature>
<evidence type="ECO:0000256" key="6">
    <source>
        <dbReference type="SAM" id="Phobius"/>
    </source>
</evidence>
<evidence type="ECO:0000256" key="3">
    <source>
        <dbReference type="ARBA" id="ARBA00022692"/>
    </source>
</evidence>
<evidence type="ECO:0000256" key="2">
    <source>
        <dbReference type="ARBA" id="ARBA00007362"/>
    </source>
</evidence>
<feature type="transmembrane region" description="Helical" evidence="6">
    <location>
        <begin position="183"/>
        <end position="201"/>
    </location>
</feature>
<dbReference type="EMBL" id="FQZD01000046">
    <property type="protein sequence ID" value="SHJ88542.1"/>
    <property type="molecule type" value="Genomic_DNA"/>
</dbReference>
<protein>
    <submittedName>
        <fullName evidence="8">Threonine/homoserine efflux transporter RhtA</fullName>
    </submittedName>
</protein>
<accession>A0A1M6MYQ1</accession>
<evidence type="ECO:0000313" key="9">
    <source>
        <dbReference type="Proteomes" id="UP000322917"/>
    </source>
</evidence>
<sequence>MLTGHALACLTIFIWGTTFISTKVLLKAFSPVEILFLRFVIGFIALSLAYPSRLPWQGKIRELYFAAAGLCGITLYFLLENIALTYTLASNVAIILSMAPFFTAMFAHLFLDGERLRFQFFLGFALAITGIFLIGFNGHAVPGLNPLGDLLAVLAAVVWAAYSILTMKIAGFRYNTIQTTRRIFLYGLLFMLPALGVFGFIPDPGQMLKPINLSNLLFLGLGASALCFVTWNVAVTVLGAVKTSAYIYLVPVITAATAVLVLREQLTGMSFVGMILTLTGLFFSEHRFRLPVRERMESE</sequence>
<dbReference type="PANTHER" id="PTHR32322">
    <property type="entry name" value="INNER MEMBRANE TRANSPORTER"/>
    <property type="match status" value="1"/>
</dbReference>
<keyword evidence="5 6" id="KW-0472">Membrane</keyword>
<proteinExistence type="inferred from homology"/>
<feature type="transmembrane region" description="Helical" evidence="6">
    <location>
        <begin position="268"/>
        <end position="286"/>
    </location>
</feature>
<keyword evidence="9" id="KW-1185">Reference proteome</keyword>
<dbReference type="GO" id="GO:0016020">
    <property type="term" value="C:membrane"/>
    <property type="evidence" value="ECO:0007669"/>
    <property type="project" value="UniProtKB-SubCell"/>
</dbReference>
<dbReference type="InterPro" id="IPR000620">
    <property type="entry name" value="EamA_dom"/>
</dbReference>
<dbReference type="SUPFAM" id="SSF103481">
    <property type="entry name" value="Multidrug resistance efflux transporter EmrE"/>
    <property type="match status" value="2"/>
</dbReference>
<name>A0A1M6MYQ1_9FIRM</name>
<feature type="transmembrane region" description="Helical" evidence="6">
    <location>
        <begin position="7"/>
        <end position="26"/>
    </location>
</feature>